<dbReference type="AlphaFoldDB" id="A0A5M8NXK0"/>
<comment type="caution">
    <text evidence="1">The sequence shown here is derived from an EMBL/GenBank/DDBJ whole genome shotgun (WGS) entry which is preliminary data.</text>
</comment>
<name>A0A5M8NXK0_9BACT</name>
<dbReference type="EMBL" id="SNRX01000102">
    <property type="protein sequence ID" value="KAA6300304.1"/>
    <property type="molecule type" value="Genomic_DNA"/>
</dbReference>
<gene>
    <name evidence="1" type="ORF">EZS26_003550</name>
</gene>
<dbReference type="Proteomes" id="UP000324575">
    <property type="component" value="Unassembled WGS sequence"/>
</dbReference>
<protein>
    <submittedName>
        <fullName evidence="1">Uncharacterized protein</fullName>
    </submittedName>
</protein>
<accession>A0A5M8NXK0</accession>
<sequence>MGFFIKEAGILLYFVDNSFVNKNIFIAGLEFHPVRHLQLSPNYRYFKPCIGDVSHFICLNVGFSL</sequence>
<organism evidence="1 2">
    <name type="scientific">Candidatus Ordinivivax streblomastigis</name>
    <dbReference type="NCBI Taxonomy" id="2540710"/>
    <lineage>
        <taxon>Bacteria</taxon>
        <taxon>Pseudomonadati</taxon>
        <taxon>Bacteroidota</taxon>
        <taxon>Bacteroidia</taxon>
        <taxon>Bacteroidales</taxon>
        <taxon>Candidatus Ordinivivax</taxon>
    </lineage>
</organism>
<evidence type="ECO:0000313" key="1">
    <source>
        <dbReference type="EMBL" id="KAA6300304.1"/>
    </source>
</evidence>
<reference evidence="1 2" key="1">
    <citation type="submission" date="2019-03" db="EMBL/GenBank/DDBJ databases">
        <title>Single cell metagenomics reveals metabolic interactions within the superorganism composed of flagellate Streblomastix strix and complex community of Bacteroidetes bacteria on its surface.</title>
        <authorList>
            <person name="Treitli S.C."/>
            <person name="Kolisko M."/>
            <person name="Husnik F."/>
            <person name="Keeling P."/>
            <person name="Hampl V."/>
        </authorList>
    </citation>
    <scope>NUCLEOTIDE SEQUENCE [LARGE SCALE GENOMIC DNA]</scope>
    <source>
        <strain evidence="1">St1</strain>
    </source>
</reference>
<proteinExistence type="predicted"/>
<evidence type="ECO:0000313" key="2">
    <source>
        <dbReference type="Proteomes" id="UP000324575"/>
    </source>
</evidence>